<dbReference type="KEGG" id="nkf:Nkreftii_000992"/>
<feature type="domain" description="PII-uridylyltransferase/Glutamine-synthetase adenylyltransferase" evidence="8">
    <location>
        <begin position="653"/>
        <end position="783"/>
    </location>
</feature>
<dbReference type="GO" id="GO:0008882">
    <property type="term" value="F:[glutamate-ammonia-ligase] adenylyltransferase activity"/>
    <property type="evidence" value="ECO:0007669"/>
    <property type="project" value="InterPro"/>
</dbReference>
<keyword evidence="6" id="KW-0511">Multifunctional enzyme</keyword>
<dbReference type="GO" id="GO:0005829">
    <property type="term" value="C:cytosol"/>
    <property type="evidence" value="ECO:0007669"/>
    <property type="project" value="TreeGrafter"/>
</dbReference>
<dbReference type="AlphaFoldDB" id="A0A7S8FCB1"/>
<evidence type="ECO:0000256" key="6">
    <source>
        <dbReference type="ARBA" id="ARBA00023268"/>
    </source>
</evidence>
<keyword evidence="3" id="KW-0547">Nucleotide-binding</keyword>
<evidence type="ECO:0000313" key="9">
    <source>
        <dbReference type="EMBL" id="QPD03218.1"/>
    </source>
</evidence>
<evidence type="ECO:0000259" key="8">
    <source>
        <dbReference type="Pfam" id="PF08335"/>
    </source>
</evidence>
<evidence type="ECO:0000256" key="4">
    <source>
        <dbReference type="ARBA" id="ARBA00022840"/>
    </source>
</evidence>
<dbReference type="GO" id="GO:0000820">
    <property type="term" value="P:regulation of glutamine family amino acid metabolic process"/>
    <property type="evidence" value="ECO:0007669"/>
    <property type="project" value="TreeGrafter"/>
</dbReference>
<dbReference type="Pfam" id="PF03710">
    <property type="entry name" value="GlnE"/>
    <property type="match status" value="1"/>
</dbReference>
<dbReference type="GO" id="GO:0005524">
    <property type="term" value="F:ATP binding"/>
    <property type="evidence" value="ECO:0007669"/>
    <property type="project" value="UniProtKB-KW"/>
</dbReference>
<keyword evidence="4" id="KW-0067">ATP-binding</keyword>
<dbReference type="InterPro" id="IPR023057">
    <property type="entry name" value="GlnE"/>
</dbReference>
<keyword evidence="5" id="KW-0460">Magnesium</keyword>
<evidence type="ECO:0000256" key="3">
    <source>
        <dbReference type="ARBA" id="ARBA00022741"/>
    </source>
</evidence>
<dbReference type="CDD" id="cd05401">
    <property type="entry name" value="NT_GlnE_GlnD_like"/>
    <property type="match status" value="1"/>
</dbReference>
<protein>
    <submittedName>
        <fullName evidence="9">Bifunctional glutamine synthetase adenylyltransferase/adenylyl-removing enzyme</fullName>
    </submittedName>
</protein>
<dbReference type="SUPFAM" id="SSF81301">
    <property type="entry name" value="Nucleotidyltransferase"/>
    <property type="match status" value="1"/>
</dbReference>
<evidence type="ECO:0000313" key="10">
    <source>
        <dbReference type="Proteomes" id="UP000593737"/>
    </source>
</evidence>
<dbReference type="EMBL" id="CP047423">
    <property type="protein sequence ID" value="QPD03218.1"/>
    <property type="molecule type" value="Genomic_DNA"/>
</dbReference>
<keyword evidence="2 9" id="KW-0548">Nucleotidyltransferase</keyword>
<dbReference type="InterPro" id="IPR043519">
    <property type="entry name" value="NT_sf"/>
</dbReference>
<evidence type="ECO:0000256" key="5">
    <source>
        <dbReference type="ARBA" id="ARBA00022842"/>
    </source>
</evidence>
<dbReference type="SUPFAM" id="SSF81593">
    <property type="entry name" value="Nucleotidyltransferase substrate binding subunit/domain"/>
    <property type="match status" value="1"/>
</dbReference>
<dbReference type="Pfam" id="PF08335">
    <property type="entry name" value="GlnD_UR_UTase"/>
    <property type="match status" value="1"/>
</dbReference>
<dbReference type="InterPro" id="IPR005190">
    <property type="entry name" value="GlnE_rpt_dom"/>
</dbReference>
<dbReference type="InterPro" id="IPR013546">
    <property type="entry name" value="PII_UdlTrfase/GS_AdlTrfase"/>
</dbReference>
<evidence type="ECO:0000259" key="7">
    <source>
        <dbReference type="Pfam" id="PF03710"/>
    </source>
</evidence>
<reference evidence="9 10" key="1">
    <citation type="journal article" date="2020" name="ISME J.">
        <title>Enrichment and physiological characterization of a novel comammox Nitrospira indicates ammonium inhibition of complete nitrification.</title>
        <authorList>
            <person name="Sakoula D."/>
            <person name="Koch H."/>
            <person name="Frank J."/>
            <person name="Jetten M.S.M."/>
            <person name="van Kessel M.A.H.J."/>
            <person name="Lucker S."/>
        </authorList>
    </citation>
    <scope>NUCLEOTIDE SEQUENCE [LARGE SCALE GENOMIC DNA]</scope>
    <source>
        <strain evidence="9">Comreactor17</strain>
    </source>
</reference>
<evidence type="ECO:0000256" key="1">
    <source>
        <dbReference type="ARBA" id="ARBA00022679"/>
    </source>
</evidence>
<feature type="domain" description="Glutamate-ammonia ligase adenylyltransferase repeated" evidence="7">
    <location>
        <begin position="372"/>
        <end position="619"/>
    </location>
</feature>
<dbReference type="PANTHER" id="PTHR30621">
    <property type="entry name" value="GLUTAMINE SYNTHETASE ADENYLYLTRANSFERASE"/>
    <property type="match status" value="1"/>
</dbReference>
<dbReference type="Gene3D" id="1.20.120.330">
    <property type="entry name" value="Nucleotidyltransferases domain 2"/>
    <property type="match status" value="1"/>
</dbReference>
<gene>
    <name evidence="9" type="ORF">Nkreftii_000992</name>
</gene>
<organism evidence="9 10">
    <name type="scientific">Candidatus Nitrospira kreftii</name>
    <dbReference type="NCBI Taxonomy" id="2652173"/>
    <lineage>
        <taxon>Bacteria</taxon>
        <taxon>Pseudomonadati</taxon>
        <taxon>Nitrospirota</taxon>
        <taxon>Nitrospiria</taxon>
        <taxon>Nitrospirales</taxon>
        <taxon>Nitrospiraceae</taxon>
        <taxon>Nitrospira</taxon>
    </lineage>
</organism>
<keyword evidence="1 9" id="KW-0808">Transferase</keyword>
<dbReference type="Proteomes" id="UP000593737">
    <property type="component" value="Chromosome"/>
</dbReference>
<dbReference type="PANTHER" id="PTHR30621:SF0">
    <property type="entry name" value="BIFUNCTIONAL GLUTAMINE SYNTHETASE ADENYLYLTRANSFERASE_ADENYLYL-REMOVING ENZYME"/>
    <property type="match status" value="1"/>
</dbReference>
<dbReference type="Gene3D" id="3.30.460.10">
    <property type="entry name" value="Beta Polymerase, domain 2"/>
    <property type="match status" value="1"/>
</dbReference>
<proteinExistence type="predicted"/>
<evidence type="ECO:0000256" key="2">
    <source>
        <dbReference type="ARBA" id="ARBA00022695"/>
    </source>
</evidence>
<sequence length="790" mass="89585">MEFGESCGGIILIGSLTHNETYSGILTSMPRGSPDQTLLIDSVRRLCSDVQDDILQDFFSRMDQEYFRRFDPSTIAKHIRLTAQLASDHPCTIAFSEQPDTPFEIIIVAYDYFAEFATICGLLSAFGLNIEEGDIYTFAEKTAPLPSRTSWKGYGPRIRPKGATDLSRKKIVDVFRVLPVPGEEWGTAQQAQLEEELHSVIALLDKGQFAEARFAVNRRLVEQLGKRRASFGGLLNPVQIAFDNSQSAIDTVMDIRSDDTPAFLYAFANALAMRNIYISKAQFDVENGKIHDRFYVRNRHGQKLTDATDQQQLRLTAVLIKQFTHALTWAPDPTKALEAFDQFLDLTVEQTKGKAQQETLAFLSDKKTFPLLARLLGASDFLWEDFLRRQHSNLLPLLQDYRDAPLMRPRATLRKELDRLVNRADTDEDRKAALNSFKDRELFRIDMKHIVETDTTLPDFSAALTQLAEVIVDRSIKDCQAKLNKLYGPPRLADKKPCPFTVLGLGKFGGGELGYASDIEVMFVYGDAGRTGGKNPIENSEYFERLGQELLQWIEAKQEGIFHLDVRLRPHGGKGSLTNPFDEIIKYYGDRGLAAPFERQSLIKLRHVAGDAALGKRVEAHRDHYVYSGKPWDLRPALNLRRQQLKELVERGTVNLKHSPGGIVDIEYAVQYLQIMHGHKLTALRTSNTMQALAALIDRGLVTRQDGEDLRKAYFFIRMLIDGLRMVRGNAKDRILPPVDSDEFIFLARRVGYTTDDWQAGARHLKSDIEDHMGKVKEFFERTFGKIEEK</sequence>
<accession>A0A7S8FCB1</accession>
<name>A0A7S8FCB1_9BACT</name>